<feature type="region of interest" description="Disordered" evidence="1">
    <location>
        <begin position="177"/>
        <end position="210"/>
    </location>
</feature>
<feature type="region of interest" description="Disordered" evidence="1">
    <location>
        <begin position="71"/>
        <end position="99"/>
    </location>
</feature>
<organism evidence="2 3">
    <name type="scientific">Protea cynaroides</name>
    <dbReference type="NCBI Taxonomy" id="273540"/>
    <lineage>
        <taxon>Eukaryota</taxon>
        <taxon>Viridiplantae</taxon>
        <taxon>Streptophyta</taxon>
        <taxon>Embryophyta</taxon>
        <taxon>Tracheophyta</taxon>
        <taxon>Spermatophyta</taxon>
        <taxon>Magnoliopsida</taxon>
        <taxon>Proteales</taxon>
        <taxon>Proteaceae</taxon>
        <taxon>Protea</taxon>
    </lineage>
</organism>
<dbReference type="Pfam" id="PF04751">
    <property type="entry name" value="DarP"/>
    <property type="match status" value="1"/>
</dbReference>
<dbReference type="CDD" id="cd16331">
    <property type="entry name" value="YjgA-like"/>
    <property type="match status" value="1"/>
</dbReference>
<sequence>MVQVLRPLSLRHWPFVRLQRHYHRCSCQTLRHLIIPRLSLFRPSVLQQQYFLPSFRREFGFRSQALRLSEAGETDDIQEGRSDSDDQTSKSRNEKKREAHRAVRWGMDLAAFSTPQIKRILRVASLDREVFDALMLAKRLGTDVREGKRRQFNYIGRLLRKVQPELMDALIQASKDGDQSKLQALSGTGSQVVEEDEEEGEETELEEEEEGCPNYIDVATRWFEGLIEKDSDITNEVYSVHSVEFDRQELRKLVRRVHSVQERQVTEESKGEVDKALASAKKSLIRFLRSLAKQLSTE</sequence>
<feature type="compositionally biased region" description="Basic and acidic residues" evidence="1">
    <location>
        <begin position="78"/>
        <end position="99"/>
    </location>
</feature>
<reference evidence="2" key="1">
    <citation type="journal article" date="2023" name="Plant J.">
        <title>The genome of the king protea, Protea cynaroides.</title>
        <authorList>
            <person name="Chang J."/>
            <person name="Duong T.A."/>
            <person name="Schoeman C."/>
            <person name="Ma X."/>
            <person name="Roodt D."/>
            <person name="Barker N."/>
            <person name="Li Z."/>
            <person name="Van de Peer Y."/>
            <person name="Mizrachi E."/>
        </authorList>
    </citation>
    <scope>NUCLEOTIDE SEQUENCE</scope>
    <source>
        <tissue evidence="2">Young leaves</tissue>
    </source>
</reference>
<dbReference type="PANTHER" id="PTHR36898">
    <property type="entry name" value="OSJNBB0026I12.6 PROTEIN"/>
    <property type="match status" value="1"/>
</dbReference>
<dbReference type="Proteomes" id="UP001141806">
    <property type="component" value="Unassembled WGS sequence"/>
</dbReference>
<dbReference type="InterPro" id="IPR006839">
    <property type="entry name" value="DarP"/>
</dbReference>
<comment type="caution">
    <text evidence="2">The sequence shown here is derived from an EMBL/GenBank/DDBJ whole genome shotgun (WGS) entry which is preliminary data.</text>
</comment>
<proteinExistence type="predicted"/>
<dbReference type="OrthoDB" id="1932188at2759"/>
<dbReference type="AlphaFoldDB" id="A0A9Q0K9T2"/>
<dbReference type="Gene3D" id="1.10.60.30">
    <property type="entry name" value="PSPTO4464-like domains"/>
    <property type="match status" value="2"/>
</dbReference>
<evidence type="ECO:0000313" key="2">
    <source>
        <dbReference type="EMBL" id="KAJ4966466.1"/>
    </source>
</evidence>
<protein>
    <submittedName>
        <fullName evidence="2">Uncharacterized protein</fullName>
    </submittedName>
</protein>
<accession>A0A9Q0K9T2</accession>
<dbReference type="PANTHER" id="PTHR36898:SF1">
    <property type="entry name" value="OS04G0250700 PROTEIN"/>
    <property type="match status" value="1"/>
</dbReference>
<evidence type="ECO:0000256" key="1">
    <source>
        <dbReference type="SAM" id="MobiDB-lite"/>
    </source>
</evidence>
<evidence type="ECO:0000313" key="3">
    <source>
        <dbReference type="Proteomes" id="UP001141806"/>
    </source>
</evidence>
<gene>
    <name evidence="2" type="ORF">NE237_018315</name>
</gene>
<feature type="compositionally biased region" description="Polar residues" evidence="1">
    <location>
        <begin position="180"/>
        <end position="191"/>
    </location>
</feature>
<dbReference type="SUPFAM" id="SSF158710">
    <property type="entry name" value="PSPTO4464-like"/>
    <property type="match status" value="1"/>
</dbReference>
<name>A0A9Q0K9T2_9MAGN</name>
<dbReference type="InterPro" id="IPR023153">
    <property type="entry name" value="DarP_sf"/>
</dbReference>
<dbReference type="EMBL" id="JAMYWD010000007">
    <property type="protein sequence ID" value="KAJ4966466.1"/>
    <property type="molecule type" value="Genomic_DNA"/>
</dbReference>
<feature type="compositionally biased region" description="Acidic residues" evidence="1">
    <location>
        <begin position="193"/>
        <end position="210"/>
    </location>
</feature>
<keyword evidence="3" id="KW-1185">Reference proteome</keyword>